<feature type="signal peptide" evidence="1">
    <location>
        <begin position="1"/>
        <end position="24"/>
    </location>
</feature>
<name>A0A673M8Q4_9TELE</name>
<dbReference type="Proteomes" id="UP000472270">
    <property type="component" value="Unassembled WGS sequence"/>
</dbReference>
<dbReference type="InterPro" id="IPR007110">
    <property type="entry name" value="Ig-like_dom"/>
</dbReference>
<dbReference type="PROSITE" id="PS50835">
    <property type="entry name" value="IG_LIKE"/>
    <property type="match status" value="1"/>
</dbReference>
<dbReference type="AlphaFoldDB" id="A0A673M8Q4"/>
<protein>
    <recommendedName>
        <fullName evidence="2">Ig-like domain-containing protein</fullName>
    </recommendedName>
</protein>
<evidence type="ECO:0000259" key="2">
    <source>
        <dbReference type="PROSITE" id="PS50835"/>
    </source>
</evidence>
<dbReference type="Ensembl" id="ENSSRHT00000090953.1">
    <property type="protein sequence ID" value="ENSSRHP00000088557.1"/>
    <property type="gene ID" value="ENSSRHG00000043809.1"/>
</dbReference>
<reference evidence="3" key="2">
    <citation type="submission" date="2025-09" db="UniProtKB">
        <authorList>
            <consortium name="Ensembl"/>
        </authorList>
    </citation>
    <scope>IDENTIFICATION</scope>
</reference>
<accession>A0A673M8Q4</accession>
<evidence type="ECO:0000256" key="1">
    <source>
        <dbReference type="SAM" id="SignalP"/>
    </source>
</evidence>
<dbReference type="PANTHER" id="PTHR21063">
    <property type="entry name" value="LFA-3"/>
    <property type="match status" value="1"/>
</dbReference>
<feature type="chain" id="PRO_5025665268" description="Ig-like domain-containing protein" evidence="1">
    <location>
        <begin position="25"/>
        <end position="255"/>
    </location>
</feature>
<sequence>YQTDWMKVFLAKCFVLGAFGGTEGVKSVSVVEGDSVTLNTGLSNMQDHILLWNYGPHTLIAEIIKMANLSFMYDGKFRDKLLVDSQTGSLTITNISIAQSGLYRLQIISRQITIKRFNVTVYELLPIPSIIRDSLQCSPSSSLSSNHSCSLACSVLNVSDVTLSWYKGNSLLSSISVVSDLSISLSLPLEVEYQDKNTYSCVLNNPISNQTKHLDISGLCQPRAALLCIKTDWSFNICCSWIICGTSNGMPQCGV</sequence>
<dbReference type="InterPro" id="IPR036179">
    <property type="entry name" value="Ig-like_dom_sf"/>
</dbReference>
<reference evidence="3" key="1">
    <citation type="submission" date="2025-08" db="UniProtKB">
        <authorList>
            <consortium name="Ensembl"/>
        </authorList>
    </citation>
    <scope>IDENTIFICATION</scope>
</reference>
<dbReference type="SUPFAM" id="SSF48726">
    <property type="entry name" value="Immunoglobulin"/>
    <property type="match status" value="2"/>
</dbReference>
<feature type="domain" description="Ig-like" evidence="2">
    <location>
        <begin position="128"/>
        <end position="217"/>
    </location>
</feature>
<dbReference type="InterPro" id="IPR013783">
    <property type="entry name" value="Ig-like_fold"/>
</dbReference>
<proteinExistence type="predicted"/>
<keyword evidence="4" id="KW-1185">Reference proteome</keyword>
<keyword evidence="1" id="KW-0732">Signal</keyword>
<dbReference type="PANTHER" id="PTHR21063:SF4">
    <property type="entry name" value="CD48 ANTIGEN-RELATED"/>
    <property type="match status" value="1"/>
</dbReference>
<evidence type="ECO:0000313" key="4">
    <source>
        <dbReference type="Proteomes" id="UP000472270"/>
    </source>
</evidence>
<organism evidence="3 4">
    <name type="scientific">Sinocyclocheilus rhinocerous</name>
    <dbReference type="NCBI Taxonomy" id="307959"/>
    <lineage>
        <taxon>Eukaryota</taxon>
        <taxon>Metazoa</taxon>
        <taxon>Chordata</taxon>
        <taxon>Craniata</taxon>
        <taxon>Vertebrata</taxon>
        <taxon>Euteleostomi</taxon>
        <taxon>Actinopterygii</taxon>
        <taxon>Neopterygii</taxon>
        <taxon>Teleostei</taxon>
        <taxon>Ostariophysi</taxon>
        <taxon>Cypriniformes</taxon>
        <taxon>Cyprinidae</taxon>
        <taxon>Cyprininae</taxon>
        <taxon>Sinocyclocheilus</taxon>
    </lineage>
</organism>
<dbReference type="Gene3D" id="2.60.40.10">
    <property type="entry name" value="Immunoglobulins"/>
    <property type="match status" value="2"/>
</dbReference>
<evidence type="ECO:0000313" key="3">
    <source>
        <dbReference type="Ensembl" id="ENSSRHP00000088557.1"/>
    </source>
</evidence>